<dbReference type="Proteomes" id="UP000663866">
    <property type="component" value="Unassembled WGS sequence"/>
</dbReference>
<sequence>MDLNNLEKALLLIPDNALLDSNSALSNIDWSCLEKFSDDDDDNNDNDNDNDEVMQKMDSQQ</sequence>
<protein>
    <submittedName>
        <fullName evidence="2">Uncharacterized protein</fullName>
    </submittedName>
</protein>
<gene>
    <name evidence="2" type="ORF">OVN521_LOCUS36912</name>
</gene>
<dbReference type="AlphaFoldDB" id="A0A820R2V1"/>
<dbReference type="EMBL" id="CAJOBG010044217">
    <property type="protein sequence ID" value="CAF4434441.1"/>
    <property type="molecule type" value="Genomic_DNA"/>
</dbReference>
<evidence type="ECO:0000313" key="2">
    <source>
        <dbReference type="EMBL" id="CAF4434441.1"/>
    </source>
</evidence>
<feature type="compositionally biased region" description="Acidic residues" evidence="1">
    <location>
        <begin position="37"/>
        <end position="52"/>
    </location>
</feature>
<reference evidence="2" key="1">
    <citation type="submission" date="2021-02" db="EMBL/GenBank/DDBJ databases">
        <authorList>
            <person name="Nowell W R."/>
        </authorList>
    </citation>
    <scope>NUCLEOTIDE SEQUENCE</scope>
</reference>
<evidence type="ECO:0000313" key="3">
    <source>
        <dbReference type="Proteomes" id="UP000663866"/>
    </source>
</evidence>
<name>A0A820R2V1_9BILA</name>
<feature type="region of interest" description="Disordered" evidence="1">
    <location>
        <begin position="35"/>
        <end position="61"/>
    </location>
</feature>
<evidence type="ECO:0000256" key="1">
    <source>
        <dbReference type="SAM" id="MobiDB-lite"/>
    </source>
</evidence>
<accession>A0A820R2V1</accession>
<feature type="non-terminal residue" evidence="2">
    <location>
        <position position="1"/>
    </location>
</feature>
<proteinExistence type="predicted"/>
<keyword evidence="3" id="KW-1185">Reference proteome</keyword>
<organism evidence="2 3">
    <name type="scientific">Rotaria magnacalcarata</name>
    <dbReference type="NCBI Taxonomy" id="392030"/>
    <lineage>
        <taxon>Eukaryota</taxon>
        <taxon>Metazoa</taxon>
        <taxon>Spiralia</taxon>
        <taxon>Gnathifera</taxon>
        <taxon>Rotifera</taxon>
        <taxon>Eurotatoria</taxon>
        <taxon>Bdelloidea</taxon>
        <taxon>Philodinida</taxon>
        <taxon>Philodinidae</taxon>
        <taxon>Rotaria</taxon>
    </lineage>
</organism>
<comment type="caution">
    <text evidence="2">The sequence shown here is derived from an EMBL/GenBank/DDBJ whole genome shotgun (WGS) entry which is preliminary data.</text>
</comment>